<accession>A0A3P7P1A2</accession>
<name>A0A3P7P1A2_CYLGO</name>
<proteinExistence type="predicted"/>
<protein>
    <submittedName>
        <fullName evidence="1">Uncharacterized protein</fullName>
    </submittedName>
</protein>
<evidence type="ECO:0000313" key="1">
    <source>
        <dbReference type="EMBL" id="VDN36161.1"/>
    </source>
</evidence>
<gene>
    <name evidence="1" type="ORF">CGOC_LOCUS13132</name>
</gene>
<sequence length="69" mass="7612">MIATDHMRNHVLVTLYFRPLKKGDVVYEVGGGGCEGCSTGVCDPVSKLCEMADYPKGNFMQVRIQIQCT</sequence>
<evidence type="ECO:0000313" key="2">
    <source>
        <dbReference type="Proteomes" id="UP000271889"/>
    </source>
</evidence>
<reference evidence="1 2" key="1">
    <citation type="submission" date="2018-11" db="EMBL/GenBank/DDBJ databases">
        <authorList>
            <consortium name="Pathogen Informatics"/>
        </authorList>
    </citation>
    <scope>NUCLEOTIDE SEQUENCE [LARGE SCALE GENOMIC DNA]</scope>
</reference>
<keyword evidence="2" id="KW-1185">Reference proteome</keyword>
<dbReference type="EMBL" id="UYRV01128557">
    <property type="protein sequence ID" value="VDN36161.1"/>
    <property type="molecule type" value="Genomic_DNA"/>
</dbReference>
<dbReference type="Proteomes" id="UP000271889">
    <property type="component" value="Unassembled WGS sequence"/>
</dbReference>
<organism evidence="1 2">
    <name type="scientific">Cylicostephanus goldi</name>
    <name type="common">Nematode worm</name>
    <dbReference type="NCBI Taxonomy" id="71465"/>
    <lineage>
        <taxon>Eukaryota</taxon>
        <taxon>Metazoa</taxon>
        <taxon>Ecdysozoa</taxon>
        <taxon>Nematoda</taxon>
        <taxon>Chromadorea</taxon>
        <taxon>Rhabditida</taxon>
        <taxon>Rhabditina</taxon>
        <taxon>Rhabditomorpha</taxon>
        <taxon>Strongyloidea</taxon>
        <taxon>Strongylidae</taxon>
        <taxon>Cylicostephanus</taxon>
    </lineage>
</organism>
<dbReference type="AlphaFoldDB" id="A0A3P7P1A2"/>